<dbReference type="PANTHER" id="PTHR47354:SF5">
    <property type="entry name" value="PROTEIN RFBI"/>
    <property type="match status" value="1"/>
</dbReference>
<organism evidence="5 6">
    <name type="scientific">Pandoraea norimbergensis</name>
    <dbReference type="NCBI Taxonomy" id="93219"/>
    <lineage>
        <taxon>Bacteria</taxon>
        <taxon>Pseudomonadati</taxon>
        <taxon>Pseudomonadota</taxon>
        <taxon>Betaproteobacteria</taxon>
        <taxon>Burkholderiales</taxon>
        <taxon>Burkholderiaceae</taxon>
        <taxon>Pandoraea</taxon>
    </lineage>
</organism>
<dbReference type="InterPro" id="IPR001041">
    <property type="entry name" value="2Fe-2S_ferredoxin-type"/>
</dbReference>
<evidence type="ECO:0000313" key="6">
    <source>
        <dbReference type="Proteomes" id="UP000060277"/>
    </source>
</evidence>
<dbReference type="CDD" id="cd00207">
    <property type="entry name" value="fer2"/>
    <property type="match status" value="1"/>
</dbReference>
<protein>
    <submittedName>
        <fullName evidence="5">Naphthalene 1,2-dioxygenase</fullName>
    </submittedName>
</protein>
<dbReference type="CDD" id="cd06187">
    <property type="entry name" value="O2ase_reductase_like"/>
    <property type="match status" value="1"/>
</dbReference>
<evidence type="ECO:0000259" key="3">
    <source>
        <dbReference type="PROSITE" id="PS51085"/>
    </source>
</evidence>
<dbReference type="InterPro" id="IPR017938">
    <property type="entry name" value="Riboflavin_synthase-like_b-brl"/>
</dbReference>
<dbReference type="PROSITE" id="PS51085">
    <property type="entry name" value="2FE2S_FER_2"/>
    <property type="match status" value="1"/>
</dbReference>
<dbReference type="InterPro" id="IPR050415">
    <property type="entry name" value="MRET"/>
</dbReference>
<dbReference type="InterPro" id="IPR012675">
    <property type="entry name" value="Beta-grasp_dom_sf"/>
</dbReference>
<feature type="domain" description="2Fe-2S ferredoxin-type" evidence="3">
    <location>
        <begin position="1"/>
        <end position="96"/>
    </location>
</feature>
<comment type="cofactor">
    <cofactor evidence="1">
        <name>FAD</name>
        <dbReference type="ChEBI" id="CHEBI:57692"/>
    </cofactor>
</comment>
<dbReference type="Pfam" id="PF00111">
    <property type="entry name" value="Fer2"/>
    <property type="match status" value="1"/>
</dbReference>
<keyword evidence="2" id="KW-0001">2Fe-2S</keyword>
<dbReference type="PRINTS" id="PR00410">
    <property type="entry name" value="PHEHYDRXLASE"/>
</dbReference>
<evidence type="ECO:0000259" key="4">
    <source>
        <dbReference type="PROSITE" id="PS51384"/>
    </source>
</evidence>
<feature type="domain" description="FAD-binding FR-type" evidence="4">
    <location>
        <begin position="103"/>
        <end position="200"/>
    </location>
</feature>
<dbReference type="Pfam" id="PF00175">
    <property type="entry name" value="NAD_binding_1"/>
    <property type="match status" value="1"/>
</dbReference>
<dbReference type="PROSITE" id="PS00197">
    <property type="entry name" value="2FE2S_FER_1"/>
    <property type="match status" value="1"/>
</dbReference>
<evidence type="ECO:0000313" key="5">
    <source>
        <dbReference type="EMBL" id="ALS58859.1"/>
    </source>
</evidence>
<proteinExistence type="predicted"/>
<dbReference type="InterPro" id="IPR017927">
    <property type="entry name" value="FAD-bd_FR_type"/>
</dbReference>
<dbReference type="InterPro" id="IPR039261">
    <property type="entry name" value="FNR_nucleotide-bd"/>
</dbReference>
<dbReference type="SUPFAM" id="SSF52343">
    <property type="entry name" value="Ferredoxin reductase-like, C-terminal NADP-linked domain"/>
    <property type="match status" value="1"/>
</dbReference>
<dbReference type="PROSITE" id="PS51384">
    <property type="entry name" value="FAD_FR"/>
    <property type="match status" value="1"/>
</dbReference>
<evidence type="ECO:0000256" key="1">
    <source>
        <dbReference type="ARBA" id="ARBA00001974"/>
    </source>
</evidence>
<dbReference type="SUPFAM" id="SSF54292">
    <property type="entry name" value="2Fe-2S ferredoxin-like"/>
    <property type="match status" value="1"/>
</dbReference>
<gene>
    <name evidence="5" type="ORF">AT302_02770</name>
</gene>
<sequence>MEVSVQPLGERFAAAPGDNLLKVLTDRQIPISYSCLSGRCGTCRCKVVSGNVQEAGGYEYRHNAGSDAAASTDGRYVLACQATVQGDCEIELPEIDEVVVHPAKILKATVLAIEPLTHDIQRLVLKPAKPLSFSPGQYATLQFTPEHIRPYSMAGIDADGTLEFHIRRVPGGAVTGYVAEQLKVGDSVRVSGPLGTSYLRTRHDGPMLCVAGGTGLAPVLSIVRGAIARGMTNPIEIYVGARSPSDVYGLAWLRELAARHDGSLRLHVVTTSGVSAVGISAASGTRATPVTPAADVCADVCAEDGSPRSRLGHVTDAIAADFAGAGALAGWRAYLCGAPPMVVAATALLRGRGMDASHIYADAFYARAA</sequence>
<dbReference type="EMBL" id="CP013480">
    <property type="protein sequence ID" value="ALS58859.1"/>
    <property type="molecule type" value="Genomic_DNA"/>
</dbReference>
<dbReference type="InterPro" id="IPR008333">
    <property type="entry name" value="Cbr1-like_FAD-bd_dom"/>
</dbReference>
<dbReference type="Proteomes" id="UP000060277">
    <property type="component" value="Chromosome"/>
</dbReference>
<keyword evidence="2" id="KW-0411">Iron-sulfur</keyword>
<accession>A0ABN4JD57</accession>
<dbReference type="PANTHER" id="PTHR47354">
    <property type="entry name" value="NADH OXIDOREDUCTASE HCR"/>
    <property type="match status" value="1"/>
</dbReference>
<dbReference type="InterPro" id="IPR001433">
    <property type="entry name" value="OxRdtase_FAD/NAD-bd"/>
</dbReference>
<dbReference type="Pfam" id="PF00970">
    <property type="entry name" value="FAD_binding_6"/>
    <property type="match status" value="1"/>
</dbReference>
<dbReference type="InterPro" id="IPR006058">
    <property type="entry name" value="2Fe2S_fd_BS"/>
</dbReference>
<dbReference type="InterPro" id="IPR036010">
    <property type="entry name" value="2Fe-2S_ferredoxin-like_sf"/>
</dbReference>
<reference evidence="6" key="1">
    <citation type="submission" date="2015-12" db="EMBL/GenBank/DDBJ databases">
        <title>Complete genome sequence of Pandoraea norimbergensis DSM 11628.</title>
        <authorList>
            <person name="Ee R."/>
            <person name="Lim Y.-L."/>
            <person name="Yong D."/>
            <person name="Yin W.-F."/>
            <person name="Chan K.-G."/>
        </authorList>
    </citation>
    <scope>NUCLEOTIDE SEQUENCE [LARGE SCALE GENOMIC DNA]</scope>
    <source>
        <strain evidence="6">DSM 11628</strain>
    </source>
</reference>
<dbReference type="Gene3D" id="2.40.30.10">
    <property type="entry name" value="Translation factors"/>
    <property type="match status" value="1"/>
</dbReference>
<keyword evidence="2" id="KW-0479">Metal-binding</keyword>
<keyword evidence="2" id="KW-0408">Iron</keyword>
<dbReference type="Gene3D" id="3.40.50.80">
    <property type="entry name" value="Nucleotide-binding domain of ferredoxin-NADP reductase (FNR) module"/>
    <property type="match status" value="1"/>
</dbReference>
<dbReference type="Gene3D" id="3.10.20.30">
    <property type="match status" value="1"/>
</dbReference>
<evidence type="ECO:0000256" key="2">
    <source>
        <dbReference type="ARBA" id="ARBA00022714"/>
    </source>
</evidence>
<name>A0ABN4JD57_9BURK</name>
<keyword evidence="6" id="KW-1185">Reference proteome</keyword>
<dbReference type="SUPFAM" id="SSF63380">
    <property type="entry name" value="Riboflavin synthase domain-like"/>
    <property type="match status" value="1"/>
</dbReference>
<dbReference type="RefSeq" id="WP_058375803.1">
    <property type="nucleotide sequence ID" value="NZ_CP013480.3"/>
</dbReference>